<dbReference type="InterPro" id="IPR038096">
    <property type="entry name" value="TEA/ATTS_sf"/>
</dbReference>
<dbReference type="Pfam" id="PF01285">
    <property type="entry name" value="TEA"/>
    <property type="match status" value="1"/>
</dbReference>
<reference evidence="5" key="1">
    <citation type="submission" date="2023-03" db="EMBL/GenBank/DDBJ databases">
        <title>Massive genome expansion in bonnet fungi (Mycena s.s.) driven by repeated elements and novel gene families across ecological guilds.</title>
        <authorList>
            <consortium name="Lawrence Berkeley National Laboratory"/>
            <person name="Harder C.B."/>
            <person name="Miyauchi S."/>
            <person name="Viragh M."/>
            <person name="Kuo A."/>
            <person name="Thoen E."/>
            <person name="Andreopoulos B."/>
            <person name="Lu D."/>
            <person name="Skrede I."/>
            <person name="Drula E."/>
            <person name="Henrissat B."/>
            <person name="Morin E."/>
            <person name="Kohler A."/>
            <person name="Barry K."/>
            <person name="LaButti K."/>
            <person name="Morin E."/>
            <person name="Salamov A."/>
            <person name="Lipzen A."/>
            <person name="Mereny Z."/>
            <person name="Hegedus B."/>
            <person name="Baldrian P."/>
            <person name="Stursova M."/>
            <person name="Weitz H."/>
            <person name="Taylor A."/>
            <person name="Grigoriev I.V."/>
            <person name="Nagy L.G."/>
            <person name="Martin F."/>
            <person name="Kauserud H."/>
        </authorList>
    </citation>
    <scope>NUCLEOTIDE SEQUENCE</scope>
    <source>
        <strain evidence="5">CBHHK200</strain>
    </source>
</reference>
<dbReference type="PROSITE" id="PS51088">
    <property type="entry name" value="TEA_2"/>
    <property type="match status" value="1"/>
</dbReference>
<dbReference type="GO" id="GO:0003700">
    <property type="term" value="F:DNA-binding transcription factor activity"/>
    <property type="evidence" value="ECO:0007669"/>
    <property type="project" value="InterPro"/>
</dbReference>
<dbReference type="EMBL" id="JARJCM010000042">
    <property type="protein sequence ID" value="KAJ7036577.1"/>
    <property type="molecule type" value="Genomic_DNA"/>
</dbReference>
<feature type="region of interest" description="Disordered" evidence="3">
    <location>
        <begin position="120"/>
        <end position="150"/>
    </location>
</feature>
<dbReference type="AlphaFoldDB" id="A0AAD6X4Q8"/>
<feature type="compositionally biased region" description="Polar residues" evidence="3">
    <location>
        <begin position="130"/>
        <end position="142"/>
    </location>
</feature>
<feature type="domain" description="TEA" evidence="4">
    <location>
        <begin position="32"/>
        <end position="110"/>
    </location>
</feature>
<name>A0AAD6X4Q8_9AGAR</name>
<keyword evidence="6" id="KW-1185">Reference proteome</keyword>
<dbReference type="Gene3D" id="6.10.20.40">
    <property type="entry name" value="TEA/ATTS domain"/>
    <property type="match status" value="1"/>
</dbReference>
<evidence type="ECO:0000256" key="2">
    <source>
        <dbReference type="PROSITE-ProRule" id="PRU00505"/>
    </source>
</evidence>
<feature type="DNA-binding region" description="TEA" evidence="2">
    <location>
        <begin position="32"/>
        <end position="110"/>
    </location>
</feature>
<feature type="region of interest" description="Disordered" evidence="3">
    <location>
        <begin position="184"/>
        <end position="207"/>
    </location>
</feature>
<dbReference type="Proteomes" id="UP001218188">
    <property type="component" value="Unassembled WGS sequence"/>
</dbReference>
<comment type="caution">
    <text evidence="5">The sequence shown here is derived from an EMBL/GenBank/DDBJ whole genome shotgun (WGS) entry which is preliminary data.</text>
</comment>
<sequence>MYRHAPSHRGVPSTSATVETPIPGRRCWKRTKERKEGVWSPVLESALLDALEKYRPTDNRRYQRDTRSLLRFPRRNRFISDHIFFVTGTRRTAKQVGSRLQQMRETCNDERIMGLISRREYSPELDTDSTADANTPSASSTPFELPSAAPSPIFSASEFSDIEMDTGIPSPERPPSTFVTIELIPPSGPAQRSREQRPVAIKSPTTNQQSVSLKYPWDIENNNPILTFSTPQKISTSQHYSHFRLFLGDVLAHSEVTQLGFVSTTPSPLRHTYSTNLIPLFWAHLCRTTQLFQCVIIQDIMKTLAPFDILPTSPDANDQSIRSITYEFSASRTPEAVFRPPPLISEPPIPPGFPVARRGCRGPTTPPASKTSRSADIPSFLHASASFSEQYVQDAVYGWSADGSAVALPTDVLFFGTAFHHRDVTQASSWVPQLPSSSFEDDRYPHSSPNQWLGPNGHYYTSPGVPSSMWSAAPMYSELNSN</sequence>
<protein>
    <recommendedName>
        <fullName evidence="4">TEA domain-containing protein</fullName>
    </recommendedName>
</protein>
<evidence type="ECO:0000313" key="6">
    <source>
        <dbReference type="Proteomes" id="UP001218188"/>
    </source>
</evidence>
<dbReference type="InterPro" id="IPR000818">
    <property type="entry name" value="TEA/ATTS_dom"/>
</dbReference>
<evidence type="ECO:0000313" key="5">
    <source>
        <dbReference type="EMBL" id="KAJ7036577.1"/>
    </source>
</evidence>
<feature type="region of interest" description="Disordered" evidence="3">
    <location>
        <begin position="1"/>
        <end position="22"/>
    </location>
</feature>
<feature type="non-terminal residue" evidence="5">
    <location>
        <position position="1"/>
    </location>
</feature>
<evidence type="ECO:0000256" key="1">
    <source>
        <dbReference type="ARBA" id="ARBA00008421"/>
    </source>
</evidence>
<comment type="similarity">
    <text evidence="1">Belongs to the TEC1 family.</text>
</comment>
<accession>A0AAD6X4Q8</accession>
<gene>
    <name evidence="5" type="ORF">C8F04DRAFT_999940</name>
</gene>
<proteinExistence type="inferred from homology"/>
<organism evidence="5 6">
    <name type="scientific">Mycena alexandri</name>
    <dbReference type="NCBI Taxonomy" id="1745969"/>
    <lineage>
        <taxon>Eukaryota</taxon>
        <taxon>Fungi</taxon>
        <taxon>Dikarya</taxon>
        <taxon>Basidiomycota</taxon>
        <taxon>Agaricomycotina</taxon>
        <taxon>Agaricomycetes</taxon>
        <taxon>Agaricomycetidae</taxon>
        <taxon>Agaricales</taxon>
        <taxon>Marasmiineae</taxon>
        <taxon>Mycenaceae</taxon>
        <taxon>Mycena</taxon>
    </lineage>
</organism>
<dbReference type="SMART" id="SM00426">
    <property type="entry name" value="TEA"/>
    <property type="match status" value="1"/>
</dbReference>
<evidence type="ECO:0000256" key="3">
    <source>
        <dbReference type="SAM" id="MobiDB-lite"/>
    </source>
</evidence>
<evidence type="ECO:0000259" key="4">
    <source>
        <dbReference type="PROSITE" id="PS51088"/>
    </source>
</evidence>